<dbReference type="Pfam" id="PF00221">
    <property type="entry name" value="Lyase_aromatic"/>
    <property type="match status" value="1"/>
</dbReference>
<dbReference type="EMBL" id="PPCV01000011">
    <property type="protein sequence ID" value="RXW31220.1"/>
    <property type="molecule type" value="Genomic_DNA"/>
</dbReference>
<evidence type="ECO:0000313" key="4">
    <source>
        <dbReference type="Proteomes" id="UP000290624"/>
    </source>
</evidence>
<dbReference type="Proteomes" id="UP000290624">
    <property type="component" value="Unassembled WGS sequence"/>
</dbReference>
<proteinExistence type="predicted"/>
<feature type="region of interest" description="Disordered" evidence="2">
    <location>
        <begin position="586"/>
        <end position="614"/>
    </location>
</feature>
<dbReference type="OrthoDB" id="9806955at2"/>
<dbReference type="CDD" id="cd00332">
    <property type="entry name" value="PAL-HAL"/>
    <property type="match status" value="1"/>
</dbReference>
<keyword evidence="1 3" id="KW-0456">Lyase</keyword>
<name>A0A4Q2ECG2_9ACTN</name>
<evidence type="ECO:0000313" key="3">
    <source>
        <dbReference type="EMBL" id="RXW31220.1"/>
    </source>
</evidence>
<accession>A0A4Q2ECG2</accession>
<protein>
    <submittedName>
        <fullName evidence="3">Histidine ammonia-lyase</fullName>
    </submittedName>
</protein>
<organism evidence="3 4">
    <name type="scientific">Propioniciclava flava</name>
    <dbReference type="NCBI Taxonomy" id="2072026"/>
    <lineage>
        <taxon>Bacteria</taxon>
        <taxon>Bacillati</taxon>
        <taxon>Actinomycetota</taxon>
        <taxon>Actinomycetes</taxon>
        <taxon>Propionibacteriales</taxon>
        <taxon>Propionibacteriaceae</taxon>
        <taxon>Propioniciclava</taxon>
    </lineage>
</organism>
<gene>
    <name evidence="3" type="ORF">C1706_12970</name>
</gene>
<evidence type="ECO:0000256" key="1">
    <source>
        <dbReference type="ARBA" id="ARBA00023239"/>
    </source>
</evidence>
<dbReference type="AlphaFoldDB" id="A0A4Q2ECG2"/>
<dbReference type="Gene3D" id="1.20.200.10">
    <property type="entry name" value="Fumarase/aspartase (Central domain)"/>
    <property type="match status" value="1"/>
</dbReference>
<reference evidence="3 4" key="1">
    <citation type="submission" date="2018-01" db="EMBL/GenBank/DDBJ databases">
        <title>Lactibacter flavus gen. nov., sp. nov., a novel bacterium of the family Propionibacteriaceae isolated from raw milk and dairy products.</title>
        <authorList>
            <person name="Wenning M."/>
            <person name="Breitenwieser F."/>
            <person name="Huptas C."/>
            <person name="von Neubeck M."/>
            <person name="Busse H.-J."/>
            <person name="Scherer S."/>
        </authorList>
    </citation>
    <scope>NUCLEOTIDE SEQUENCE [LARGE SCALE GENOMIC DNA]</scope>
    <source>
        <strain evidence="3 4">VG341</strain>
    </source>
</reference>
<evidence type="ECO:0000256" key="2">
    <source>
        <dbReference type="SAM" id="MobiDB-lite"/>
    </source>
</evidence>
<dbReference type="PANTHER" id="PTHR10362">
    <property type="entry name" value="HISTIDINE AMMONIA-LYASE"/>
    <property type="match status" value="1"/>
</dbReference>
<comment type="caution">
    <text evidence="3">The sequence shown here is derived from an EMBL/GenBank/DDBJ whole genome shotgun (WGS) entry which is preliminary data.</text>
</comment>
<dbReference type="SUPFAM" id="SSF48557">
    <property type="entry name" value="L-aspartase-like"/>
    <property type="match status" value="1"/>
</dbReference>
<dbReference type="InterPro" id="IPR024083">
    <property type="entry name" value="Fumarase/histidase_N"/>
</dbReference>
<dbReference type="InterPro" id="IPR008948">
    <property type="entry name" value="L-Aspartase-like"/>
</dbReference>
<dbReference type="InterPro" id="IPR001106">
    <property type="entry name" value="Aromatic_Lyase"/>
</dbReference>
<keyword evidence="4" id="KW-1185">Reference proteome</keyword>
<sequence>MRNDHGDRLPLLPGRGSAAWHCGLHPGVMSDTLPDLVRTGFHDGTETPTLTDASASLSAGVQGSPAGPALRCPTTRGAMNAHPRVVEIGAPLTTTDVADVAIGHASVRVDRRKILARLSSARAVVDATLRSGVPAYGVNRGLGPLRDHEIPAELMGDFQRYVILSHAAAIGKPLSRIESRAAVVTRLNTLAAGASGASPALFEGLLELLLRDVVPVIPDQGSVGAADLSQLAAIGQVLIGAGEAWLPGSDEVVPGATALAAAGLRPLVLEAKDALALVGSNALSVASASLAHRRSTLVAARADLVAALTLEALGANLSPFKEVVLAARPHPGQQVSGARIREVLSDGDLAQGVRPTASLQDPISVRTVPQVHGALLDQLDDLERVLEVELNCAPDNPFLDATTGEFISNGNFSITNIAVSFDALRIGLAHVALLAERRVAILVRHLRQGVPLAEQVQRVTSATGYVTPLILAQTASALVAQIKHAATPISLSGTTVGDGIEDHASLAYSSIRLTEATLDHVERLFAVEALLAASVIAVATRSRPFRLASPVYRLREAILEVTRRSHTTAEVVDWVVEALRREQRGDDLSEMRAPATPPPVSWFDRDVSRHDQLH</sequence>
<dbReference type="Gene3D" id="1.10.275.10">
    <property type="entry name" value="Fumarase/aspartase (N-terminal domain)"/>
    <property type="match status" value="1"/>
</dbReference>
<feature type="compositionally biased region" description="Basic and acidic residues" evidence="2">
    <location>
        <begin position="603"/>
        <end position="614"/>
    </location>
</feature>
<dbReference type="GO" id="GO:0016841">
    <property type="term" value="F:ammonia-lyase activity"/>
    <property type="evidence" value="ECO:0007669"/>
    <property type="project" value="UniProtKB-ARBA"/>
</dbReference>